<sequence length="465" mass="50744">MVGLTLTSLGGAGTVTGSKHLLQGGGKSLLMDCGLFQGIKNLREANWRPLPVAAGSIDAVVLTHAHLDHSGYLPRLVREGFAGRIYCTPATRAVAEIILRDSAHLQERDADFVNKKKATRHRPALPLYDTDDVEATLPRFVTRPPHQVFSPLPGVDVTFRGAGHILGAATVTVVWRHREDPARESGSATTVAFTGDLGRYDDPLMFDPEPIAHADVLVTESTYGDRRRETADPMATLARIVTETVERGGTVLIPAFAVGRTQVILYYLWQLLREGAIPEVPIYVDSPMAINAGELLRDFPGRYRLDPARTEEMFAIARYTREAEASKAISADRTPKIVLSASGMATGGRILHHLAAFAPDPRTTIVLAGYQAVGTRGRSLADGARFLRLYGEWVPVNAHVENPHLFSAHADGDELIRWMGGFGAAPRRSLIVHGEPEAAAALRLRMRRELGWEVDVAVANRVYPL</sequence>
<evidence type="ECO:0000259" key="2">
    <source>
        <dbReference type="SMART" id="SM00849"/>
    </source>
</evidence>
<reference evidence="5" key="1">
    <citation type="journal article" date="2019" name="Int. J. Syst. Evol. Microbiol.">
        <title>The Global Catalogue of Microorganisms (GCM) 10K type strain sequencing project: providing services to taxonomists for standard genome sequencing and annotation.</title>
        <authorList>
            <consortium name="The Broad Institute Genomics Platform"/>
            <consortium name="The Broad Institute Genome Sequencing Center for Infectious Disease"/>
            <person name="Wu L."/>
            <person name="Ma J."/>
        </authorList>
    </citation>
    <scope>NUCLEOTIDE SEQUENCE [LARGE SCALE GENOMIC DNA]</scope>
    <source>
        <strain evidence="5">JCM 16923</strain>
    </source>
</reference>
<evidence type="ECO:0000313" key="4">
    <source>
        <dbReference type="EMBL" id="GAA3958648.1"/>
    </source>
</evidence>
<keyword evidence="5" id="KW-1185">Reference proteome</keyword>
<feature type="domain" description="Metallo-beta-lactamase" evidence="2">
    <location>
        <begin position="16"/>
        <end position="256"/>
    </location>
</feature>
<gene>
    <name evidence="4" type="ORF">GCM10022231_17790</name>
</gene>
<comment type="caution">
    <text evidence="4">The sequence shown here is derived from an EMBL/GenBank/DDBJ whole genome shotgun (WGS) entry which is preliminary data.</text>
</comment>
<feature type="domain" description="Beta-Casp" evidence="3">
    <location>
        <begin position="261"/>
        <end position="380"/>
    </location>
</feature>
<dbReference type="Pfam" id="PF00753">
    <property type="entry name" value="Lactamase_B"/>
    <property type="match status" value="1"/>
</dbReference>
<dbReference type="SMART" id="SM01027">
    <property type="entry name" value="Beta-Casp"/>
    <property type="match status" value="1"/>
</dbReference>
<dbReference type="InterPro" id="IPR011108">
    <property type="entry name" value="RMMBL"/>
</dbReference>
<protein>
    <submittedName>
        <fullName evidence="4">MBL fold metallo-hydrolase</fullName>
    </submittedName>
</protein>
<dbReference type="CDD" id="cd16295">
    <property type="entry name" value="TTHA0252-CPSF-like_MBL-fold"/>
    <property type="match status" value="1"/>
</dbReference>
<dbReference type="Gene3D" id="3.60.15.10">
    <property type="entry name" value="Ribonuclease Z/Hydroxyacylglutathione hydrolase-like"/>
    <property type="match status" value="1"/>
</dbReference>
<accession>A0ABP7P2J6</accession>
<dbReference type="EMBL" id="BAAAZW010000004">
    <property type="protein sequence ID" value="GAA3958648.1"/>
    <property type="molecule type" value="Genomic_DNA"/>
</dbReference>
<name>A0ABP7P2J6_9ACTN</name>
<dbReference type="SMART" id="SM00849">
    <property type="entry name" value="Lactamase_B"/>
    <property type="match status" value="1"/>
</dbReference>
<proteinExistence type="predicted"/>
<dbReference type="Gene3D" id="3.40.50.10890">
    <property type="match status" value="1"/>
</dbReference>
<dbReference type="PANTHER" id="PTHR11203">
    <property type="entry name" value="CLEAVAGE AND POLYADENYLATION SPECIFICITY FACTOR FAMILY MEMBER"/>
    <property type="match status" value="1"/>
</dbReference>
<dbReference type="InterPro" id="IPR050698">
    <property type="entry name" value="MBL"/>
</dbReference>
<dbReference type="Proteomes" id="UP001418444">
    <property type="component" value="Unassembled WGS sequence"/>
</dbReference>
<dbReference type="InterPro" id="IPR001279">
    <property type="entry name" value="Metallo-B-lactamas"/>
</dbReference>
<dbReference type="PANTHER" id="PTHR11203:SF37">
    <property type="entry name" value="INTEGRATOR COMPLEX SUBUNIT 11"/>
    <property type="match status" value="1"/>
</dbReference>
<dbReference type="InterPro" id="IPR036866">
    <property type="entry name" value="RibonucZ/Hydroxyglut_hydro"/>
</dbReference>
<dbReference type="InterPro" id="IPR022712">
    <property type="entry name" value="Beta_Casp"/>
</dbReference>
<evidence type="ECO:0000259" key="3">
    <source>
        <dbReference type="SMART" id="SM01027"/>
    </source>
</evidence>
<evidence type="ECO:0000313" key="5">
    <source>
        <dbReference type="Proteomes" id="UP001418444"/>
    </source>
</evidence>
<evidence type="ECO:0000256" key="1">
    <source>
        <dbReference type="ARBA" id="ARBA00022801"/>
    </source>
</evidence>
<dbReference type="RefSeq" id="WP_344782757.1">
    <property type="nucleotide sequence ID" value="NZ_BAAAZW010000004.1"/>
</dbReference>
<dbReference type="SUPFAM" id="SSF56281">
    <property type="entry name" value="Metallo-hydrolase/oxidoreductase"/>
    <property type="match status" value="1"/>
</dbReference>
<keyword evidence="1" id="KW-0378">Hydrolase</keyword>
<dbReference type="Pfam" id="PF07521">
    <property type="entry name" value="RMMBL"/>
    <property type="match status" value="1"/>
</dbReference>
<dbReference type="Pfam" id="PF10996">
    <property type="entry name" value="Beta-Casp"/>
    <property type="match status" value="1"/>
</dbReference>
<organism evidence="4 5">
    <name type="scientific">Gordonia caeni</name>
    <dbReference type="NCBI Taxonomy" id="1007097"/>
    <lineage>
        <taxon>Bacteria</taxon>
        <taxon>Bacillati</taxon>
        <taxon>Actinomycetota</taxon>
        <taxon>Actinomycetes</taxon>
        <taxon>Mycobacteriales</taxon>
        <taxon>Gordoniaceae</taxon>
        <taxon>Gordonia</taxon>
    </lineage>
</organism>